<feature type="region of interest" description="Disordered" evidence="2">
    <location>
        <begin position="137"/>
        <end position="161"/>
    </location>
</feature>
<gene>
    <name evidence="4" type="ORF">VPNG_10328</name>
</gene>
<keyword evidence="3" id="KW-0472">Membrane</keyword>
<keyword evidence="3" id="KW-1133">Transmembrane helix</keyword>
<feature type="transmembrane region" description="Helical" evidence="3">
    <location>
        <begin position="265"/>
        <end position="287"/>
    </location>
</feature>
<dbReference type="Proteomes" id="UP000285146">
    <property type="component" value="Unassembled WGS sequence"/>
</dbReference>
<feature type="compositionally biased region" description="Polar residues" evidence="2">
    <location>
        <begin position="15"/>
        <end position="37"/>
    </location>
</feature>
<feature type="coiled-coil region" evidence="1">
    <location>
        <begin position="183"/>
        <end position="210"/>
    </location>
</feature>
<protein>
    <submittedName>
        <fullName evidence="4">Uncharacterized protein</fullName>
    </submittedName>
</protein>
<evidence type="ECO:0000313" key="4">
    <source>
        <dbReference type="EMBL" id="ROV88285.1"/>
    </source>
</evidence>
<comment type="caution">
    <text evidence="4">The sequence shown here is derived from an EMBL/GenBank/DDBJ whole genome shotgun (WGS) entry which is preliminary data.</text>
</comment>
<evidence type="ECO:0000313" key="5">
    <source>
        <dbReference type="Proteomes" id="UP000285146"/>
    </source>
</evidence>
<keyword evidence="5" id="KW-1185">Reference proteome</keyword>
<dbReference type="EMBL" id="LKEB01000121">
    <property type="protein sequence ID" value="ROV88285.1"/>
    <property type="molecule type" value="Genomic_DNA"/>
</dbReference>
<organism evidence="4 5">
    <name type="scientific">Cytospora leucostoma</name>
    <dbReference type="NCBI Taxonomy" id="1230097"/>
    <lineage>
        <taxon>Eukaryota</taxon>
        <taxon>Fungi</taxon>
        <taxon>Dikarya</taxon>
        <taxon>Ascomycota</taxon>
        <taxon>Pezizomycotina</taxon>
        <taxon>Sordariomycetes</taxon>
        <taxon>Sordariomycetidae</taxon>
        <taxon>Diaporthales</taxon>
        <taxon>Cytosporaceae</taxon>
        <taxon>Cytospora</taxon>
    </lineage>
</organism>
<keyword evidence="1" id="KW-0175">Coiled coil</keyword>
<evidence type="ECO:0000256" key="1">
    <source>
        <dbReference type="SAM" id="Coils"/>
    </source>
</evidence>
<dbReference type="AlphaFoldDB" id="A0A423VBG2"/>
<accession>A0A423VBG2</accession>
<dbReference type="InParanoid" id="A0A423VBG2"/>
<evidence type="ECO:0000256" key="3">
    <source>
        <dbReference type="SAM" id="Phobius"/>
    </source>
</evidence>
<proteinExistence type="predicted"/>
<feature type="region of interest" description="Disordered" evidence="2">
    <location>
        <begin position="15"/>
        <end position="43"/>
    </location>
</feature>
<keyword evidence="3" id="KW-0812">Transmembrane</keyword>
<name>A0A423VBG2_9PEZI</name>
<sequence>MGTMKKPSRALLATSGLQGKPSTAWTVHSTPPSTASSDRGGPSSIRVAAAEVTELNRLPLASGQLIVSGHQNQQLSPPHFDYASKATCTETEARARARARASNEIEALTTSLLAACAEERSLCLSCAMMQTATRWGLGLPPRASDSASADRKRASPNERQPFSAILPREMRYLDIPTVAGMNLVLVRRRIDEILRRLSELEAQQGRLEDLECDDPSISDGVALKSSGWATMRRSTALDWAVSQSSGGDLTEDIKGQPLYIALESAVYHGNISIIGFVGLAGLVIGLISSRRSIQRGV</sequence>
<evidence type="ECO:0000256" key="2">
    <source>
        <dbReference type="SAM" id="MobiDB-lite"/>
    </source>
</evidence>
<reference evidence="4 5" key="1">
    <citation type="submission" date="2015-09" db="EMBL/GenBank/DDBJ databases">
        <title>Host preference determinants of Valsa canker pathogens revealed by comparative genomics.</title>
        <authorList>
            <person name="Yin Z."/>
            <person name="Huang L."/>
        </authorList>
    </citation>
    <scope>NUCLEOTIDE SEQUENCE [LARGE SCALE GENOMIC DNA]</scope>
    <source>
        <strain evidence="4 5">SXYLt</strain>
    </source>
</reference>